<protein>
    <submittedName>
        <fullName evidence="8">Deoxyribodipyrimidine photo-lyase</fullName>
    </submittedName>
</protein>
<dbReference type="InterPro" id="IPR014729">
    <property type="entry name" value="Rossmann-like_a/b/a_fold"/>
</dbReference>
<dbReference type="Gene3D" id="1.25.40.80">
    <property type="match status" value="1"/>
</dbReference>
<comment type="caution">
    <text evidence="8">The sequence shown here is derived from an EMBL/GenBank/DDBJ whole genome shotgun (WGS) entry which is preliminary data.</text>
</comment>
<dbReference type="Gene3D" id="1.10.579.10">
    <property type="entry name" value="DNA Cyclobutane Dipyrimidine Photolyase, subunit A, domain 3"/>
    <property type="match status" value="1"/>
</dbReference>
<dbReference type="PRINTS" id="PR00147">
    <property type="entry name" value="DNAPHOTLYASE"/>
</dbReference>
<dbReference type="EMBL" id="SOGN01000069">
    <property type="protein sequence ID" value="TFC75886.1"/>
    <property type="molecule type" value="Genomic_DNA"/>
</dbReference>
<feature type="site" description="Electron transfer via tryptophanyl radical" evidence="5">
    <location>
        <position position="390"/>
    </location>
</feature>
<evidence type="ECO:0000313" key="8">
    <source>
        <dbReference type="EMBL" id="TFC75886.1"/>
    </source>
</evidence>
<dbReference type="GO" id="GO:0071949">
    <property type="term" value="F:FAD binding"/>
    <property type="evidence" value="ECO:0007669"/>
    <property type="project" value="TreeGrafter"/>
</dbReference>
<dbReference type="Proteomes" id="UP000298433">
    <property type="component" value="Unassembled WGS sequence"/>
</dbReference>
<evidence type="ECO:0000256" key="2">
    <source>
        <dbReference type="ARBA" id="ARBA00022827"/>
    </source>
</evidence>
<accession>A0A4R8XJA2</accession>
<dbReference type="GO" id="GO:0003677">
    <property type="term" value="F:DNA binding"/>
    <property type="evidence" value="ECO:0007669"/>
    <property type="project" value="TreeGrafter"/>
</dbReference>
<dbReference type="GO" id="GO:0006950">
    <property type="term" value="P:response to stress"/>
    <property type="evidence" value="ECO:0007669"/>
    <property type="project" value="UniProtKB-ARBA"/>
</dbReference>
<dbReference type="Pfam" id="PF00875">
    <property type="entry name" value="DNA_photolyase"/>
    <property type="match status" value="1"/>
</dbReference>
<dbReference type="GO" id="GO:0009416">
    <property type="term" value="P:response to light stimulus"/>
    <property type="evidence" value="ECO:0007669"/>
    <property type="project" value="TreeGrafter"/>
</dbReference>
<comment type="cofactor">
    <cofactor evidence="4">
        <name>FAD</name>
        <dbReference type="ChEBI" id="CHEBI:57692"/>
    </cofactor>
    <text evidence="4">Binds 1 FAD per subunit.</text>
</comment>
<dbReference type="InterPro" id="IPR018394">
    <property type="entry name" value="DNA_photolyase_1_CS_C"/>
</dbReference>
<dbReference type="InterPro" id="IPR006050">
    <property type="entry name" value="DNA_photolyase_N"/>
</dbReference>
<dbReference type="AlphaFoldDB" id="A0A4R8XJA2"/>
<dbReference type="PANTHER" id="PTHR11455">
    <property type="entry name" value="CRYPTOCHROME"/>
    <property type="match status" value="1"/>
</dbReference>
<comment type="similarity">
    <text evidence="6">Belongs to the DNA photolyase family.</text>
</comment>
<feature type="domain" description="Photolyase/cryptochrome alpha/beta" evidence="7">
    <location>
        <begin position="5"/>
        <end position="134"/>
    </location>
</feature>
<feature type="binding site" evidence="4">
    <location>
        <position position="279"/>
    </location>
    <ligand>
        <name>FAD</name>
        <dbReference type="ChEBI" id="CHEBI:57692"/>
    </ligand>
</feature>
<evidence type="ECO:0000256" key="4">
    <source>
        <dbReference type="PIRSR" id="PIRSR602081-1"/>
    </source>
</evidence>
<keyword evidence="8" id="KW-0456">Lyase</keyword>
<evidence type="ECO:0000259" key="7">
    <source>
        <dbReference type="PROSITE" id="PS51645"/>
    </source>
</evidence>
<dbReference type="OrthoDB" id="9772484at2"/>
<reference evidence="8 9" key="1">
    <citation type="submission" date="2019-03" db="EMBL/GenBank/DDBJ databases">
        <title>Genomics of glacier-inhabiting Cryobacterium strains.</title>
        <authorList>
            <person name="Liu Q."/>
            <person name="Xin Y.-H."/>
        </authorList>
    </citation>
    <scope>NUCLEOTIDE SEQUENCE [LARGE SCALE GENOMIC DNA]</scope>
    <source>
        <strain evidence="8 9">TMT2-48-2</strain>
    </source>
</reference>
<dbReference type="PANTHER" id="PTHR11455:SF9">
    <property type="entry name" value="CRYPTOCHROME CIRCADIAN CLOCK 5 ISOFORM X1"/>
    <property type="match status" value="1"/>
</dbReference>
<evidence type="ECO:0000256" key="3">
    <source>
        <dbReference type="ARBA" id="ARBA00022991"/>
    </source>
</evidence>
<feature type="binding site" evidence="4">
    <location>
        <begin position="380"/>
        <end position="382"/>
    </location>
    <ligand>
        <name>FAD</name>
        <dbReference type="ChEBI" id="CHEBI:57692"/>
    </ligand>
</feature>
<dbReference type="Pfam" id="PF03441">
    <property type="entry name" value="FAD_binding_7"/>
    <property type="match status" value="1"/>
</dbReference>
<keyword evidence="2 4" id="KW-0274">FAD</keyword>
<keyword evidence="3 6" id="KW-0157">Chromophore</keyword>
<feature type="site" description="Electron transfer via tryptophanyl radical" evidence="5">
    <location>
        <position position="313"/>
    </location>
</feature>
<dbReference type="InterPro" id="IPR002081">
    <property type="entry name" value="Cryptochrome/DNA_photolyase_1"/>
</dbReference>
<dbReference type="Gene3D" id="3.40.50.620">
    <property type="entry name" value="HUPs"/>
    <property type="match status" value="1"/>
</dbReference>
<dbReference type="PROSITE" id="PS00691">
    <property type="entry name" value="DNA_PHOTOLYASES_1_2"/>
    <property type="match status" value="1"/>
</dbReference>
<keyword evidence="1 4" id="KW-0285">Flavoprotein</keyword>
<dbReference type="SUPFAM" id="SSF48173">
    <property type="entry name" value="Cryptochrome/photolyase FAD-binding domain"/>
    <property type="match status" value="1"/>
</dbReference>
<evidence type="ECO:0000313" key="9">
    <source>
        <dbReference type="Proteomes" id="UP000298433"/>
    </source>
</evidence>
<organism evidence="8 9">
    <name type="scientific">Cryobacterium cheniae</name>
    <dbReference type="NCBI Taxonomy" id="1259262"/>
    <lineage>
        <taxon>Bacteria</taxon>
        <taxon>Bacillati</taxon>
        <taxon>Actinomycetota</taxon>
        <taxon>Actinomycetes</taxon>
        <taxon>Micrococcales</taxon>
        <taxon>Microbacteriaceae</taxon>
        <taxon>Cryobacterium</taxon>
    </lineage>
</organism>
<dbReference type="RefSeq" id="WP_134371266.1">
    <property type="nucleotide sequence ID" value="NZ_SOGN01000069.1"/>
</dbReference>
<evidence type="ECO:0000256" key="1">
    <source>
        <dbReference type="ARBA" id="ARBA00022630"/>
    </source>
</evidence>
<gene>
    <name evidence="8" type="ORF">E3T23_14620</name>
</gene>
<dbReference type="GO" id="GO:0006139">
    <property type="term" value="P:nucleobase-containing compound metabolic process"/>
    <property type="evidence" value="ECO:0007669"/>
    <property type="project" value="UniProtKB-ARBA"/>
</dbReference>
<dbReference type="InterPro" id="IPR036134">
    <property type="entry name" value="Crypto/Photolyase_FAD-like_sf"/>
</dbReference>
<feature type="site" description="Electron transfer via tryptophanyl radical" evidence="5">
    <location>
        <position position="367"/>
    </location>
</feature>
<evidence type="ECO:0000256" key="6">
    <source>
        <dbReference type="RuleBase" id="RU004182"/>
    </source>
</evidence>
<name>A0A4R8XJA2_9MICO</name>
<sequence>MSGDGPSLVWFRDDLRLADNPALTAALERGKPIVAVYVLDEESPGVRPLGGAARWWLHGSLTALADSLHRLGGRLTLRRGPAEDMILELAASVGADAVFWNRRYGAAEREVDTRIKSGLTAGGTETRSFSGSLLFEPWTIQTGQGGSYSVFTPFWRACTAGPPPRAPHPAPDSIPGFAGEIPSDPLDDWALLPTRPDWAAGLREAWQPGEASAGRLLETFLRESLDRYADERDEPAQAVTSRLSPHLRWGEISPFQIWNATERTRIGLTGRAQNSATRFLTEVGWREFSYHVLFNNPTLATVNLRPEFDAFPWPRLDERALAAWQQGRTGIALVDAGMRELWRTGSMHNRVRMVTASFLIKNLLIDWRLGEQWFWDTLVDADAASNPFGWQWVAGSGADAAPYFRVFNPELQAKKFDPHGEYIRQNVPEWGTDAYPAPIVDLGETRRAALGAYEQIKGMKEHAIAARTAAAAGTGTDTEIGTGAGAGTD</sequence>
<proteinExistence type="inferred from homology"/>
<dbReference type="PROSITE" id="PS51645">
    <property type="entry name" value="PHR_CRY_ALPHA_BETA"/>
    <property type="match status" value="1"/>
</dbReference>
<feature type="binding site" evidence="4">
    <location>
        <position position="228"/>
    </location>
    <ligand>
        <name>FAD</name>
        <dbReference type="ChEBI" id="CHEBI:57692"/>
    </ligand>
</feature>
<keyword evidence="9" id="KW-1185">Reference proteome</keyword>
<feature type="binding site" evidence="4">
    <location>
        <begin position="240"/>
        <end position="244"/>
    </location>
    <ligand>
        <name>FAD</name>
        <dbReference type="ChEBI" id="CHEBI:57692"/>
    </ligand>
</feature>
<dbReference type="InterPro" id="IPR036155">
    <property type="entry name" value="Crypto/Photolyase_N_sf"/>
</dbReference>
<dbReference type="SUPFAM" id="SSF52425">
    <property type="entry name" value="Cryptochrome/photolyase, N-terminal domain"/>
    <property type="match status" value="1"/>
</dbReference>
<dbReference type="InterPro" id="IPR005101">
    <property type="entry name" value="Cryptochr/Photolyase_FAD-bd"/>
</dbReference>
<dbReference type="GO" id="GO:0003904">
    <property type="term" value="F:deoxyribodipyrimidine photo-lyase activity"/>
    <property type="evidence" value="ECO:0007669"/>
    <property type="project" value="TreeGrafter"/>
</dbReference>
<evidence type="ECO:0000256" key="5">
    <source>
        <dbReference type="PIRSR" id="PIRSR602081-2"/>
    </source>
</evidence>